<dbReference type="Gene3D" id="1.10.8.640">
    <property type="entry name" value="Cytochrome C biogenesis protein"/>
    <property type="match status" value="1"/>
</dbReference>
<keyword evidence="6" id="KW-0812">Transmembrane</keyword>
<evidence type="ECO:0000256" key="4">
    <source>
        <dbReference type="ARBA" id="ARBA00022729"/>
    </source>
</evidence>
<dbReference type="GO" id="GO:0005886">
    <property type="term" value="C:plasma membrane"/>
    <property type="evidence" value="ECO:0007669"/>
    <property type="project" value="TreeGrafter"/>
</dbReference>
<dbReference type="Gene3D" id="1.25.40.10">
    <property type="entry name" value="Tetratricopeptide repeat domain"/>
    <property type="match status" value="1"/>
</dbReference>
<dbReference type="EMBL" id="CP015079">
    <property type="protein sequence ID" value="ANH39251.1"/>
    <property type="molecule type" value="Genomic_DNA"/>
</dbReference>
<comment type="function">
    <text evidence="6">Possible subunit of a heme lyase.</text>
</comment>
<dbReference type="InterPro" id="IPR011990">
    <property type="entry name" value="TPR-like_helical_dom_sf"/>
</dbReference>
<dbReference type="PANTHER" id="PTHR47870:SF4">
    <property type="entry name" value="CYTOCHROME C-TYPE BIOGENESIS PROTEIN CYCH"/>
    <property type="match status" value="1"/>
</dbReference>
<dbReference type="AlphaFoldDB" id="A0A1A9GP52"/>
<feature type="domain" description="CcmH/CycL/Ccl2/NrfF N-terminal" evidence="7">
    <location>
        <begin position="25"/>
        <end position="126"/>
    </location>
</feature>
<evidence type="ECO:0000313" key="9">
    <source>
        <dbReference type="Proteomes" id="UP000077868"/>
    </source>
</evidence>
<keyword evidence="9" id="KW-1185">Reference proteome</keyword>
<dbReference type="CDD" id="cd16378">
    <property type="entry name" value="CcmH_N"/>
    <property type="match status" value="1"/>
</dbReference>
<dbReference type="PATRIC" id="fig|1300347.3.peg.2833"/>
<proteinExistence type="inferred from homology"/>
<dbReference type="Proteomes" id="UP000077868">
    <property type="component" value="Chromosome"/>
</dbReference>
<reference evidence="8 9" key="1">
    <citation type="submission" date="2016-03" db="EMBL/GenBank/DDBJ databases">
        <title>Complete genome sequence of a soil Actinobacterium, Nocardioides dokdonensis FR1436.</title>
        <authorList>
            <person name="Kwon S.-K."/>
            <person name="Kim K."/>
            <person name="Kim J.F."/>
        </authorList>
    </citation>
    <scope>NUCLEOTIDE SEQUENCE [LARGE SCALE GENOMIC DNA]</scope>
    <source>
        <strain evidence="8 9">FR1436</strain>
    </source>
</reference>
<keyword evidence="5 6" id="KW-0408">Iron</keyword>
<feature type="transmembrane region" description="Helical" evidence="6">
    <location>
        <begin position="95"/>
        <end position="117"/>
    </location>
</feature>
<dbReference type="PANTHER" id="PTHR47870">
    <property type="entry name" value="CYTOCHROME C-TYPE BIOGENESIS PROTEIN CCMH"/>
    <property type="match status" value="1"/>
</dbReference>
<keyword evidence="2 6" id="KW-0349">Heme</keyword>
<dbReference type="GO" id="GO:0046872">
    <property type="term" value="F:metal ion binding"/>
    <property type="evidence" value="ECO:0007669"/>
    <property type="project" value="UniProtKB-KW"/>
</dbReference>
<sequence length="282" mass="29174">MVGVLVALAVAGLVRSAGTDGPVSDAERAQAVAASLRCPTCQGLSVADSGSPLARSMRDIIDEQVAAGESNEEITQYFVDRYSGWVLLAPRAGGIGWVVWAVPGAAVLVGLLVVTSLVRRRRDRVPQTLRWVGVGGLLAASLAVLVATNLDGRGEGELATGNVAPLGTQTAVQDDADQSGGVEAADIEGLRATVDADPDDVRARLALASAALQAGRLDVTREQAEAALDREPRNVDALMLRGLGARSADDAGATRALRSFLRLAPADHPGVPLVHRLLEEGS</sequence>
<evidence type="ECO:0000256" key="2">
    <source>
        <dbReference type="ARBA" id="ARBA00022617"/>
    </source>
</evidence>
<dbReference type="InterPro" id="IPR005616">
    <property type="entry name" value="CcmH/CycL/Ccl2/NrfF_N"/>
</dbReference>
<evidence type="ECO:0000256" key="1">
    <source>
        <dbReference type="ARBA" id="ARBA00010342"/>
    </source>
</evidence>
<keyword evidence="3 6" id="KW-0479">Metal-binding</keyword>
<protein>
    <recommendedName>
        <fullName evidence="6">Cytochrome c-type biogenesis protein</fullName>
    </recommendedName>
</protein>
<evidence type="ECO:0000256" key="3">
    <source>
        <dbReference type="ARBA" id="ARBA00022723"/>
    </source>
</evidence>
<dbReference type="KEGG" id="ndk:I601_2835"/>
<dbReference type="Pfam" id="PF03918">
    <property type="entry name" value="CcmH"/>
    <property type="match status" value="1"/>
</dbReference>
<dbReference type="InterPro" id="IPR051263">
    <property type="entry name" value="C-type_cytochrome_biogenesis"/>
</dbReference>
<accession>A0A1A9GP52</accession>
<gene>
    <name evidence="8" type="primary">ccmH</name>
    <name evidence="8" type="ORF">I601_2835</name>
</gene>
<keyword evidence="6" id="KW-1133">Transmembrane helix</keyword>
<evidence type="ECO:0000256" key="6">
    <source>
        <dbReference type="RuleBase" id="RU364112"/>
    </source>
</evidence>
<organism evidence="8 9">
    <name type="scientific">Nocardioides dokdonensis FR1436</name>
    <dbReference type="NCBI Taxonomy" id="1300347"/>
    <lineage>
        <taxon>Bacteria</taxon>
        <taxon>Bacillati</taxon>
        <taxon>Actinomycetota</taxon>
        <taxon>Actinomycetes</taxon>
        <taxon>Propionibacteriales</taxon>
        <taxon>Nocardioidaceae</taxon>
        <taxon>Nocardioides</taxon>
    </lineage>
</organism>
<keyword evidence="6" id="KW-0472">Membrane</keyword>
<name>A0A1A9GP52_9ACTN</name>
<dbReference type="InterPro" id="IPR038297">
    <property type="entry name" value="CcmH/CycL/NrfF/Ccl2_sf"/>
</dbReference>
<feature type="transmembrane region" description="Helical" evidence="6">
    <location>
        <begin position="129"/>
        <end position="150"/>
    </location>
</feature>
<comment type="similarity">
    <text evidence="1 6">Belongs to the CcmH/CycL/Ccl2/NrfF family.</text>
</comment>
<dbReference type="STRING" id="1300347.I601_2835"/>
<evidence type="ECO:0000259" key="7">
    <source>
        <dbReference type="Pfam" id="PF03918"/>
    </source>
</evidence>
<dbReference type="SUPFAM" id="SSF48452">
    <property type="entry name" value="TPR-like"/>
    <property type="match status" value="1"/>
</dbReference>
<evidence type="ECO:0000313" key="8">
    <source>
        <dbReference type="EMBL" id="ANH39251.1"/>
    </source>
</evidence>
<keyword evidence="4 6" id="KW-0732">Signal</keyword>
<evidence type="ECO:0000256" key="5">
    <source>
        <dbReference type="ARBA" id="ARBA00023004"/>
    </source>
</evidence>